<keyword evidence="2" id="KW-1185">Reference proteome</keyword>
<gene>
    <name evidence="1" type="ORF">HAT2_00163</name>
</gene>
<protein>
    <submittedName>
        <fullName evidence="1">Uncharacterized protein</fullName>
    </submittedName>
</protein>
<accession>A0A369KJ24</accession>
<proteinExistence type="predicted"/>
<dbReference type="AlphaFoldDB" id="A0A369KJ24"/>
<dbReference type="EMBL" id="QQBG01000008">
    <property type="protein sequence ID" value="RDB31783.1"/>
    <property type="molecule type" value="Genomic_DNA"/>
</dbReference>
<evidence type="ECO:0000313" key="1">
    <source>
        <dbReference type="EMBL" id="RDB31783.1"/>
    </source>
</evidence>
<reference evidence="1 2" key="1">
    <citation type="submission" date="2018-07" db="EMBL/GenBank/DDBJ databases">
        <title>Comparative genomics of the Candidatus Parilichlamydiaceae reveals evidence of convergent evolution and genome reduction in the phylum Chlamydiae.</title>
        <authorList>
            <person name="Taylor-Brown A."/>
            <person name="Polkinghorne A."/>
        </authorList>
    </citation>
    <scope>NUCLEOTIDE SEQUENCE [LARGE SCALE GENOMIC DNA]</scope>
    <source>
        <strain evidence="1 2">Hat2</strain>
    </source>
</reference>
<sequence>MVDEDVLGHGGLCPVRDMALLGGCFLNSVSCLISGFSCF</sequence>
<dbReference type="Proteomes" id="UP000253816">
    <property type="component" value="Unassembled WGS sequence"/>
</dbReference>
<organism evidence="1 2">
    <name type="scientific">Candidatus Similichlamydia laticola</name>
    <dbReference type="NCBI Taxonomy" id="2170265"/>
    <lineage>
        <taxon>Bacteria</taxon>
        <taxon>Pseudomonadati</taxon>
        <taxon>Chlamydiota</taxon>
        <taxon>Chlamydiia</taxon>
        <taxon>Parachlamydiales</taxon>
        <taxon>Candidatus Parilichlamydiaceae</taxon>
        <taxon>Candidatus Similichlamydia</taxon>
    </lineage>
</organism>
<name>A0A369KJ24_9BACT</name>
<comment type="caution">
    <text evidence="1">The sequence shown here is derived from an EMBL/GenBank/DDBJ whole genome shotgun (WGS) entry which is preliminary data.</text>
</comment>
<evidence type="ECO:0000313" key="2">
    <source>
        <dbReference type="Proteomes" id="UP000253816"/>
    </source>
</evidence>